<comment type="caution">
    <text evidence="1">The sequence shown here is derived from an EMBL/GenBank/DDBJ whole genome shotgun (WGS) entry which is preliminary data.</text>
</comment>
<evidence type="ECO:0000313" key="2">
    <source>
        <dbReference type="Proteomes" id="UP000192140"/>
    </source>
</evidence>
<proteinExistence type="predicted"/>
<sequence>MATSHDPDTQAIVAFDVGLGFTQQGQRLWRVDVRAVSRFPIDQTMQQVQHMCLGRDALIQSQLHSPDDDLFVVMKHQSQDIGHLTIAAQATQHLVLQPSKGPRQFQERRTIAQGSGFALDDRKVMPPVVNRSRWFVVAAFYDPRMFAEDIALGCNNQSLGINPQADRPVRKRCRHAIAVPLEGDQACRRDTFALLDEAVKRSGERHQCWLFRGPDVRDRAGQGAVCCVAPQVLAMLFQPGIQCRQIRKVRHLLPKSRPGILDILLDLALLPTRGGIAKLRRKDVVVRHREETDIDLSLLATTDAIDRGFHVIVNAATRHTAKHAEPVPMSVEEHLVRL</sequence>
<dbReference type="Proteomes" id="UP000192140">
    <property type="component" value="Unassembled WGS sequence"/>
</dbReference>
<protein>
    <submittedName>
        <fullName evidence="1">TnpA8</fullName>
    </submittedName>
</protein>
<accession>A0A1S7TRY9</accession>
<evidence type="ECO:0000313" key="1">
    <source>
        <dbReference type="EMBL" id="CVI57323.1"/>
    </source>
</evidence>
<reference evidence="1" key="1">
    <citation type="submission" date="2016-01" db="EMBL/GenBank/DDBJ databases">
        <authorList>
            <person name="Regsiter A."/>
            <person name="william w."/>
        </authorList>
    </citation>
    <scope>NUCLEOTIDE SEQUENCE</scope>
    <source>
        <strain evidence="1">NCPPB 1641</strain>
    </source>
</reference>
<keyword evidence="2" id="KW-1185">Reference proteome</keyword>
<dbReference type="AlphaFoldDB" id="A0A1S7TRY9"/>
<organism evidence="1 2">
    <name type="scientific">Agrobacterium deltaense NCPPB 1641</name>
    <dbReference type="NCBI Taxonomy" id="1183425"/>
    <lineage>
        <taxon>Bacteria</taxon>
        <taxon>Pseudomonadati</taxon>
        <taxon>Pseudomonadota</taxon>
        <taxon>Alphaproteobacteria</taxon>
        <taxon>Hyphomicrobiales</taxon>
        <taxon>Rhizobiaceae</taxon>
        <taxon>Rhizobium/Agrobacterium group</taxon>
        <taxon>Agrobacterium</taxon>
    </lineage>
</organism>
<dbReference type="EMBL" id="FCNP01000030">
    <property type="protein sequence ID" value="CVI57323.1"/>
    <property type="molecule type" value="Genomic_DNA"/>
</dbReference>
<name>A0A1S7TRY9_9HYPH</name>
<gene>
    <name evidence="1" type="ORF">AGR7A_Lc10018</name>
</gene>